<sequence length="122" mass="13430">MVWPRVGSGRHQPRPRTLCWSRSAAVASKCWELQQLLCAINWLRESVVNYGRLAAPLQHKLELILNNHSRCQRPAVSIVLPWDTDGKAAYAAIIEIIGNTATLALPDDDALMCLGIDASGRG</sequence>
<evidence type="ECO:0000313" key="2">
    <source>
        <dbReference type="Proteomes" id="UP001146120"/>
    </source>
</evidence>
<dbReference type="AlphaFoldDB" id="A0AAV2Z6F0"/>
<name>A0AAV2Z6F0_9STRA</name>
<comment type="caution">
    <text evidence="1">The sequence shown here is derived from an EMBL/GenBank/DDBJ whole genome shotgun (WGS) entry which is preliminary data.</text>
</comment>
<gene>
    <name evidence="1" type="ORF">N0F65_006024</name>
</gene>
<dbReference type="Proteomes" id="UP001146120">
    <property type="component" value="Unassembled WGS sequence"/>
</dbReference>
<dbReference type="EMBL" id="DAKRPA010000040">
    <property type="protein sequence ID" value="DBA01876.1"/>
    <property type="molecule type" value="Genomic_DNA"/>
</dbReference>
<dbReference type="InterPro" id="IPR043128">
    <property type="entry name" value="Rev_trsase/Diguanyl_cyclase"/>
</dbReference>
<reference evidence="1" key="1">
    <citation type="submission" date="2022-11" db="EMBL/GenBank/DDBJ databases">
        <authorList>
            <person name="Morgan W.R."/>
            <person name="Tartar A."/>
        </authorList>
    </citation>
    <scope>NUCLEOTIDE SEQUENCE</scope>
    <source>
        <strain evidence="1">ARSEF 373</strain>
    </source>
</reference>
<keyword evidence="2" id="KW-1185">Reference proteome</keyword>
<protein>
    <submittedName>
        <fullName evidence="1">Uncharacterized protein</fullName>
    </submittedName>
</protein>
<organism evidence="1 2">
    <name type="scientific">Lagenidium giganteum</name>
    <dbReference type="NCBI Taxonomy" id="4803"/>
    <lineage>
        <taxon>Eukaryota</taxon>
        <taxon>Sar</taxon>
        <taxon>Stramenopiles</taxon>
        <taxon>Oomycota</taxon>
        <taxon>Peronosporomycetes</taxon>
        <taxon>Pythiales</taxon>
        <taxon>Pythiaceae</taxon>
    </lineage>
</organism>
<proteinExistence type="predicted"/>
<dbReference type="Gene3D" id="3.30.70.270">
    <property type="match status" value="1"/>
</dbReference>
<accession>A0AAV2Z6F0</accession>
<reference evidence="1" key="2">
    <citation type="journal article" date="2023" name="Microbiol Resour">
        <title>Decontamination and Annotation of the Draft Genome Sequence of the Oomycete Lagenidium giganteum ARSEF 373.</title>
        <authorList>
            <person name="Morgan W.R."/>
            <person name="Tartar A."/>
        </authorList>
    </citation>
    <scope>NUCLEOTIDE SEQUENCE</scope>
    <source>
        <strain evidence="1">ARSEF 373</strain>
    </source>
</reference>
<evidence type="ECO:0000313" key="1">
    <source>
        <dbReference type="EMBL" id="DBA01876.1"/>
    </source>
</evidence>